<name>A0A6C0HS56_9ZZZZ</name>
<protein>
    <recommendedName>
        <fullName evidence="2">Fibronectin type-III domain-containing protein</fullName>
    </recommendedName>
</protein>
<dbReference type="SUPFAM" id="SSF50939">
    <property type="entry name" value="Sialidases"/>
    <property type="match status" value="1"/>
</dbReference>
<dbReference type="PANTHER" id="PTHR46708">
    <property type="entry name" value="TENASCIN"/>
    <property type="match status" value="1"/>
</dbReference>
<dbReference type="InterPro" id="IPR015943">
    <property type="entry name" value="WD40/YVTN_repeat-like_dom_sf"/>
</dbReference>
<dbReference type="SMART" id="SM00060">
    <property type="entry name" value="FN3"/>
    <property type="match status" value="6"/>
</dbReference>
<feature type="domain" description="Fibronectin type-III" evidence="2">
    <location>
        <begin position="196"/>
        <end position="279"/>
    </location>
</feature>
<dbReference type="InterPro" id="IPR003961">
    <property type="entry name" value="FN3_dom"/>
</dbReference>
<keyword evidence="1" id="KW-0677">Repeat</keyword>
<feature type="domain" description="Fibronectin type-III" evidence="2">
    <location>
        <begin position="114"/>
        <end position="195"/>
    </location>
</feature>
<dbReference type="AlphaFoldDB" id="A0A6C0HS56"/>
<evidence type="ECO:0000256" key="1">
    <source>
        <dbReference type="ARBA" id="ARBA00022737"/>
    </source>
</evidence>
<dbReference type="CDD" id="cd00063">
    <property type="entry name" value="FN3"/>
    <property type="match status" value="5"/>
</dbReference>
<accession>A0A6C0HS56</accession>
<dbReference type="SUPFAM" id="SSF49265">
    <property type="entry name" value="Fibronectin type III"/>
    <property type="match status" value="4"/>
</dbReference>
<dbReference type="PROSITE" id="PS50853">
    <property type="entry name" value="FN3"/>
    <property type="match status" value="4"/>
</dbReference>
<dbReference type="InterPro" id="IPR013783">
    <property type="entry name" value="Ig-like_fold"/>
</dbReference>
<reference evidence="3" key="1">
    <citation type="journal article" date="2020" name="Nature">
        <title>Giant virus diversity and host interactions through global metagenomics.</title>
        <authorList>
            <person name="Schulz F."/>
            <person name="Roux S."/>
            <person name="Paez-Espino D."/>
            <person name="Jungbluth S."/>
            <person name="Walsh D.A."/>
            <person name="Denef V.J."/>
            <person name="McMahon K.D."/>
            <person name="Konstantinidis K.T."/>
            <person name="Eloe-Fadrosh E.A."/>
            <person name="Kyrpides N.C."/>
            <person name="Woyke T."/>
        </authorList>
    </citation>
    <scope>NUCLEOTIDE SEQUENCE</scope>
    <source>
        <strain evidence="3">GVMAG-M-3300023184-168</strain>
    </source>
</reference>
<dbReference type="InterPro" id="IPR036116">
    <property type="entry name" value="FN3_sf"/>
</dbReference>
<dbReference type="Pfam" id="PF00041">
    <property type="entry name" value="fn3"/>
    <property type="match status" value="1"/>
</dbReference>
<proteinExistence type="predicted"/>
<dbReference type="InterPro" id="IPR036278">
    <property type="entry name" value="Sialidase_sf"/>
</dbReference>
<sequence length="885" mass="93900">MSLQENLLFEIQNGVVVVNTVFVTPEVPVMQPITLAADGITMTVNWLPVSGVTRYIVNFTPNINGFSSQSFDPTTTSASFSGTVGLSYIFTVTAVNGNVYSISSSSNITILAAPTINPTTVSSTDGRTMTVSWNTVSRASGYIVKYGSTITPIITGTSTTIYGEPGTTYSFTVQAINSSIYSLASASSQITLLAAPTINPTTVSSTDGRTMTVSWSTVSGATGYIVKYGSTTTPTITGTSTTIYGEPGTTYSFTVQAINGSIYSPASASSQITLLAAPTINPTTVSSTDGRTMTVSWTTVSGATGYIVKYGSTTTPTITGTSTTIYGEPGTTYSFTVKSINGSIYSPASASSQIILLAAPTITSISVSSSDFTTMTVSWNTVSEATGYIVNYTPNINNVSSITLGIVNSQTFTGIPGITYSFTLQTIKNGIYSPPSAQSQIILLSQPTITSITSDGVTMTVNWNAVSGANQYIIRYNPAISGYSSITTTLESGATSASFSGGIKGTTYSFTVQANYGSIYSPISSPVTQFLSSYGITWKSVSDTYNNLYFIAVAMSSDGMYQTASISYDQTYGIIYSTNYGVNWNKSDITPINTINKIFYSIAISANGAYQTAVCNYNTTVGIIYSRDYGKSWNNCDTNVNTINKNWNSVAMSSDGKYQTAVRSVIYGSTGDPTNTNSFGIVYSTNYGVTWNYTNNSINVSSSGKSWLQVAVTSDGKNQTVISSIVVQKQGNPDSTYGIIYSTDYGVNWNYSNTNIDLVNKFISRLAMSSDGKYQTIGFALDSGFGIIYSTDYGVNWTNSDTTIFVNKHINSIAMSADGSIQLLAPGSGNGDNIGLYRSTNYGKTWVPVDATNYNTINKSLRWIAMSADGSRATVVGSSGLLTSM</sequence>
<dbReference type="InterPro" id="IPR050991">
    <property type="entry name" value="ECM_Regulatory_Proteins"/>
</dbReference>
<evidence type="ECO:0000259" key="2">
    <source>
        <dbReference type="PROSITE" id="PS50853"/>
    </source>
</evidence>
<evidence type="ECO:0000313" key="3">
    <source>
        <dbReference type="EMBL" id="QHT83558.1"/>
    </source>
</evidence>
<dbReference type="PANTHER" id="PTHR46708:SF2">
    <property type="entry name" value="FIBRONECTIN TYPE-III DOMAIN-CONTAINING PROTEIN"/>
    <property type="match status" value="1"/>
</dbReference>
<feature type="domain" description="Fibronectin type-III" evidence="2">
    <location>
        <begin position="443"/>
        <end position="535"/>
    </location>
</feature>
<dbReference type="CDD" id="cd15482">
    <property type="entry name" value="Sialidase_non-viral"/>
    <property type="match status" value="2"/>
</dbReference>
<organism evidence="3">
    <name type="scientific">viral metagenome</name>
    <dbReference type="NCBI Taxonomy" id="1070528"/>
    <lineage>
        <taxon>unclassified sequences</taxon>
        <taxon>metagenomes</taxon>
        <taxon>organismal metagenomes</taxon>
    </lineage>
</organism>
<dbReference type="Gene3D" id="2.60.40.10">
    <property type="entry name" value="Immunoglobulins"/>
    <property type="match status" value="6"/>
</dbReference>
<dbReference type="EMBL" id="MN740010">
    <property type="protein sequence ID" value="QHT83558.1"/>
    <property type="molecule type" value="Genomic_DNA"/>
</dbReference>
<feature type="domain" description="Fibronectin type-III" evidence="2">
    <location>
        <begin position="281"/>
        <end position="361"/>
    </location>
</feature>
<dbReference type="Gene3D" id="2.130.10.10">
    <property type="entry name" value="YVTN repeat-like/Quinoprotein amine dehydrogenase"/>
    <property type="match status" value="2"/>
</dbReference>